<organism evidence="1 2">
    <name type="scientific">Collybia nuda</name>
    <dbReference type="NCBI Taxonomy" id="64659"/>
    <lineage>
        <taxon>Eukaryota</taxon>
        <taxon>Fungi</taxon>
        <taxon>Dikarya</taxon>
        <taxon>Basidiomycota</taxon>
        <taxon>Agaricomycotina</taxon>
        <taxon>Agaricomycetes</taxon>
        <taxon>Agaricomycetidae</taxon>
        <taxon>Agaricales</taxon>
        <taxon>Tricholomatineae</taxon>
        <taxon>Clitocybaceae</taxon>
        <taxon>Collybia</taxon>
    </lineage>
</organism>
<comment type="caution">
    <text evidence="1">The sequence shown here is derived from an EMBL/GenBank/DDBJ whole genome shotgun (WGS) entry which is preliminary data.</text>
</comment>
<accession>A0A9P5XVJ9</accession>
<dbReference type="EMBL" id="MU150338">
    <property type="protein sequence ID" value="KAF9458522.1"/>
    <property type="molecule type" value="Genomic_DNA"/>
</dbReference>
<protein>
    <recommendedName>
        <fullName evidence="3">BTB domain-containing protein</fullName>
    </recommendedName>
</protein>
<dbReference type="AlphaFoldDB" id="A0A9P5XVJ9"/>
<proteinExistence type="predicted"/>
<dbReference type="InterPro" id="IPR011333">
    <property type="entry name" value="SKP1/BTB/POZ_sf"/>
</dbReference>
<sequence length="254" mass="28730">MSNDQPLPPLQRSLLFNASSADVIFKSNDNVLFNVHRNNLEATTGAFPPSDFSAKGQIVLLSEPSQTLDLMFQYIYPIPQPNISLLSFDNLSSLAEAVEKYQVFPAMFICKIHMQNSHAVRFLRFISEHGQEVLGYATRHGYADLVGEVAHVLLDMPLEEALSKLPSNLVIPWALYYSAWDKVLRLARSFPSNTAFSRNRMESIFTSESRQGPEDVQALFNVMKKLDDIQSLRNLDVIFQSPSATPHLRQNLDR</sequence>
<name>A0A9P5XVJ9_9AGAR</name>
<evidence type="ECO:0000313" key="2">
    <source>
        <dbReference type="Proteomes" id="UP000807353"/>
    </source>
</evidence>
<reference evidence="1" key="1">
    <citation type="submission" date="2020-11" db="EMBL/GenBank/DDBJ databases">
        <authorList>
            <consortium name="DOE Joint Genome Institute"/>
            <person name="Ahrendt S."/>
            <person name="Riley R."/>
            <person name="Andreopoulos W."/>
            <person name="Labutti K."/>
            <person name="Pangilinan J."/>
            <person name="Ruiz-Duenas F.J."/>
            <person name="Barrasa J.M."/>
            <person name="Sanchez-Garcia M."/>
            <person name="Camarero S."/>
            <person name="Miyauchi S."/>
            <person name="Serrano A."/>
            <person name="Linde D."/>
            <person name="Babiker R."/>
            <person name="Drula E."/>
            <person name="Ayuso-Fernandez I."/>
            <person name="Pacheco R."/>
            <person name="Padilla G."/>
            <person name="Ferreira P."/>
            <person name="Barriuso J."/>
            <person name="Kellner H."/>
            <person name="Castanera R."/>
            <person name="Alfaro M."/>
            <person name="Ramirez L."/>
            <person name="Pisabarro A.G."/>
            <person name="Kuo A."/>
            <person name="Tritt A."/>
            <person name="Lipzen A."/>
            <person name="He G."/>
            <person name="Yan M."/>
            <person name="Ng V."/>
            <person name="Cullen D."/>
            <person name="Martin F."/>
            <person name="Rosso M.-N."/>
            <person name="Henrissat B."/>
            <person name="Hibbett D."/>
            <person name="Martinez A.T."/>
            <person name="Grigoriev I.V."/>
        </authorList>
    </citation>
    <scope>NUCLEOTIDE SEQUENCE</scope>
    <source>
        <strain evidence="1">CBS 247.69</strain>
    </source>
</reference>
<dbReference type="OrthoDB" id="3184970at2759"/>
<keyword evidence="2" id="KW-1185">Reference proteome</keyword>
<gene>
    <name evidence="1" type="ORF">BDZ94DRAFT_1313210</name>
</gene>
<evidence type="ECO:0000313" key="1">
    <source>
        <dbReference type="EMBL" id="KAF9458522.1"/>
    </source>
</evidence>
<dbReference type="Proteomes" id="UP000807353">
    <property type="component" value="Unassembled WGS sequence"/>
</dbReference>
<evidence type="ECO:0008006" key="3">
    <source>
        <dbReference type="Google" id="ProtNLM"/>
    </source>
</evidence>
<dbReference type="Gene3D" id="3.30.710.10">
    <property type="entry name" value="Potassium Channel Kv1.1, Chain A"/>
    <property type="match status" value="1"/>
</dbReference>
<dbReference type="SUPFAM" id="SSF54695">
    <property type="entry name" value="POZ domain"/>
    <property type="match status" value="1"/>
</dbReference>